<dbReference type="EMBL" id="AOGT01002797">
    <property type="protein sequence ID" value="EMG45276.1"/>
    <property type="molecule type" value="Genomic_DNA"/>
</dbReference>
<evidence type="ECO:0000313" key="1">
    <source>
        <dbReference type="EMBL" id="EMG45276.1"/>
    </source>
</evidence>
<accession>M3IG94</accession>
<gene>
    <name evidence="1" type="ORF">G210_5095</name>
</gene>
<dbReference type="Proteomes" id="UP000011777">
    <property type="component" value="Unassembled WGS sequence"/>
</dbReference>
<proteinExistence type="predicted"/>
<sequence>AHRLQRSLWPVAISLYLKGDLASMYNATLMKNKEALRWYDILLMIANCKDWQLYNVTQITKFNNYEPTPNQLVSDYILQARELSEQTFDYKNRFNHIRSVIN</sequence>
<organism evidence="1 2">
    <name type="scientific">Candida maltosa (strain Xu316)</name>
    <name type="common">Yeast</name>
    <dbReference type="NCBI Taxonomy" id="1245528"/>
    <lineage>
        <taxon>Eukaryota</taxon>
        <taxon>Fungi</taxon>
        <taxon>Dikarya</taxon>
        <taxon>Ascomycota</taxon>
        <taxon>Saccharomycotina</taxon>
        <taxon>Pichiomycetes</taxon>
        <taxon>Debaryomycetaceae</taxon>
        <taxon>Candida/Lodderomyces clade</taxon>
        <taxon>Candida</taxon>
    </lineage>
</organism>
<dbReference type="HOGENOM" id="CLU_2284035_0_0_1"/>
<protein>
    <submittedName>
        <fullName evidence="1">Tcd3 retrotransposon gag protein, putative</fullName>
    </submittedName>
</protein>
<dbReference type="AlphaFoldDB" id="M3IG94"/>
<name>M3IG94_CANMX</name>
<dbReference type="OrthoDB" id="10655951at2759"/>
<feature type="non-terminal residue" evidence="1">
    <location>
        <position position="102"/>
    </location>
</feature>
<keyword evidence="2" id="KW-1185">Reference proteome</keyword>
<reference evidence="1 2" key="1">
    <citation type="submission" date="2013-02" db="EMBL/GenBank/DDBJ databases">
        <title>Genome sequence of Candida maltosa Xu316, a potential industrial strain for xylitol and ethanol production.</title>
        <authorList>
            <person name="Yu J."/>
            <person name="Wang Q."/>
            <person name="Geng X."/>
            <person name="Bao W."/>
            <person name="He P."/>
            <person name="Cai J."/>
        </authorList>
    </citation>
    <scope>NUCLEOTIDE SEQUENCE [LARGE SCALE GENOMIC DNA]</scope>
    <source>
        <strain evidence="2">Xu316</strain>
    </source>
</reference>
<comment type="caution">
    <text evidence="1">The sequence shown here is derived from an EMBL/GenBank/DDBJ whole genome shotgun (WGS) entry which is preliminary data.</text>
</comment>
<evidence type="ECO:0000313" key="2">
    <source>
        <dbReference type="Proteomes" id="UP000011777"/>
    </source>
</evidence>
<feature type="non-terminal residue" evidence="1">
    <location>
        <position position="1"/>
    </location>
</feature>